<feature type="transmembrane region" description="Helical" evidence="1">
    <location>
        <begin position="36"/>
        <end position="55"/>
    </location>
</feature>
<dbReference type="OrthoDB" id="5958239at2"/>
<gene>
    <name evidence="2" type="ORF">EV148_104227</name>
</gene>
<keyword evidence="3" id="KW-1185">Reference proteome</keyword>
<proteinExistence type="predicted"/>
<evidence type="ECO:0000256" key="1">
    <source>
        <dbReference type="SAM" id="Phobius"/>
    </source>
</evidence>
<dbReference type="EMBL" id="SLWQ01000004">
    <property type="protein sequence ID" value="TCO40864.1"/>
    <property type="molecule type" value="Genomic_DNA"/>
</dbReference>
<dbReference type="AlphaFoldDB" id="A0A4R2I903"/>
<sequence length="133" mass="13965">MALDTCISAFLALDANDPDSAPAALATCMRVLLDPVLWQWAIGITIGCAVVGLAIGWVRGRWLAGLVWGAALGPIGWAVILLSKSGLGECPECGKGNVPRAKACRHCGVNLAAAAARSERSTLKRVERQRGSW</sequence>
<keyword evidence="1" id="KW-0472">Membrane</keyword>
<evidence type="ECO:0000313" key="3">
    <source>
        <dbReference type="Proteomes" id="UP000294862"/>
    </source>
</evidence>
<comment type="caution">
    <text evidence="2">The sequence shown here is derived from an EMBL/GenBank/DDBJ whole genome shotgun (WGS) entry which is preliminary data.</text>
</comment>
<organism evidence="2 3">
    <name type="scientific">Dokdonella fugitiva</name>
    <dbReference type="NCBI Taxonomy" id="328517"/>
    <lineage>
        <taxon>Bacteria</taxon>
        <taxon>Pseudomonadati</taxon>
        <taxon>Pseudomonadota</taxon>
        <taxon>Gammaproteobacteria</taxon>
        <taxon>Lysobacterales</taxon>
        <taxon>Rhodanobacteraceae</taxon>
        <taxon>Dokdonella</taxon>
    </lineage>
</organism>
<keyword evidence="1" id="KW-0812">Transmembrane</keyword>
<dbReference type="RefSeq" id="WP_131997317.1">
    <property type="nucleotide sequence ID" value="NZ_SLWQ01000004.1"/>
</dbReference>
<feature type="transmembrane region" description="Helical" evidence="1">
    <location>
        <begin position="62"/>
        <end position="83"/>
    </location>
</feature>
<keyword evidence="1" id="KW-1133">Transmembrane helix</keyword>
<dbReference type="Proteomes" id="UP000294862">
    <property type="component" value="Unassembled WGS sequence"/>
</dbReference>
<protein>
    <submittedName>
        <fullName evidence="2">Uncharacterized protein</fullName>
    </submittedName>
</protein>
<evidence type="ECO:0000313" key="2">
    <source>
        <dbReference type="EMBL" id="TCO40864.1"/>
    </source>
</evidence>
<reference evidence="2 3" key="1">
    <citation type="journal article" date="2015" name="Stand. Genomic Sci.">
        <title>Genomic Encyclopedia of Bacterial and Archaeal Type Strains, Phase III: the genomes of soil and plant-associated and newly described type strains.</title>
        <authorList>
            <person name="Whitman W.B."/>
            <person name="Woyke T."/>
            <person name="Klenk H.P."/>
            <person name="Zhou Y."/>
            <person name="Lilburn T.G."/>
            <person name="Beck B.J."/>
            <person name="De Vos P."/>
            <person name="Vandamme P."/>
            <person name="Eisen J.A."/>
            <person name="Garrity G."/>
            <person name="Hugenholtz P."/>
            <person name="Kyrpides N.C."/>
        </authorList>
    </citation>
    <scope>NUCLEOTIDE SEQUENCE [LARGE SCALE GENOMIC DNA]</scope>
    <source>
        <strain evidence="2 3">A3</strain>
    </source>
</reference>
<name>A0A4R2I903_9GAMM</name>
<accession>A0A4R2I903</accession>